<dbReference type="Gene3D" id="2.60.40.10">
    <property type="entry name" value="Immunoglobulins"/>
    <property type="match status" value="2"/>
</dbReference>
<evidence type="ECO:0000313" key="3">
    <source>
        <dbReference type="EMBL" id="MBP3959406.1"/>
    </source>
</evidence>
<dbReference type="Pfam" id="PF01345">
    <property type="entry name" value="DUF11"/>
    <property type="match status" value="3"/>
</dbReference>
<keyword evidence="4" id="KW-1185">Reference proteome</keyword>
<comment type="caution">
    <text evidence="3">The sequence shown here is derived from an EMBL/GenBank/DDBJ whole genome shotgun (WGS) entry which is preliminary data.</text>
</comment>
<evidence type="ECO:0000259" key="2">
    <source>
        <dbReference type="Pfam" id="PF01345"/>
    </source>
</evidence>
<proteinExistence type="predicted"/>
<accession>A0ABS5C099</accession>
<dbReference type="Proteomes" id="UP000676565">
    <property type="component" value="Unassembled WGS sequence"/>
</dbReference>
<feature type="region of interest" description="Disordered" evidence="1">
    <location>
        <begin position="144"/>
        <end position="170"/>
    </location>
</feature>
<sequence length="582" mass="62548">MSRWKHIRAATGGGAAVVAVWAFVSLAASAQKPQLTFHNVPEPPATEAEHLLPLGDFTDPNVEQAQFKQRAPGSGAPGQPTGASAAVTDPAYPVVTIRVRVPADAMPGDDIKYIITVQNVSAADAHSVTVRNPLAKEVADVVRAEPQPDKPTPSGKLQSDAQPGGVTSQSDLSRQLVWSLGTLKAGAVKVIELTLRHKPDITELKNLAYVKYEHGQSVTTKIGKPTVKVTKTAPKQSVRDETYNVRLLVENTGKIPAEGVRVLENVPTSAEIEPVTAGAKKIQQPEGLKGAGAQQWMWEIAKLQPGERRVIEYRVTAREAKEIYTLTNVTGQKLVPDKPAETRTQVLVPGLELKFTGPDGVVNAGESAKYEILVRNTGTLPSTNLKVVGTIPVDCRPTRKTDGGQILRDSIAWQVPRLDPGEAQTFRYELKASTTGRRKVTSSASDARGTRAAQELATTFSGAAALAWETKFDPQTVQVGKRGVLTVRVKNTGGAEGRNVRVQIEAPDCVSVVQTTPNVRFAGNVVQFNAESVPSNGETTYTLTFEGRKVDQAEFLFRMTADSLGDRPMTTNKSVEVISAPK</sequence>
<reference evidence="3 4" key="1">
    <citation type="submission" date="2021-04" db="EMBL/GenBank/DDBJ databases">
        <authorList>
            <person name="Ivanova A."/>
        </authorList>
    </citation>
    <scope>NUCLEOTIDE SEQUENCE [LARGE SCALE GENOMIC DNA]</scope>
    <source>
        <strain evidence="3 4">G18</strain>
    </source>
</reference>
<dbReference type="PANTHER" id="PTHR34819">
    <property type="entry name" value="LARGE CYSTEINE-RICH PERIPLASMIC PROTEIN OMCB"/>
    <property type="match status" value="1"/>
</dbReference>
<dbReference type="RefSeq" id="WP_210660053.1">
    <property type="nucleotide sequence ID" value="NZ_JAGKQQ010000001.1"/>
</dbReference>
<dbReference type="InterPro" id="IPR013783">
    <property type="entry name" value="Ig-like_fold"/>
</dbReference>
<evidence type="ECO:0000313" key="4">
    <source>
        <dbReference type="Proteomes" id="UP000676565"/>
    </source>
</evidence>
<feature type="compositionally biased region" description="Polar residues" evidence="1">
    <location>
        <begin position="155"/>
        <end position="170"/>
    </location>
</feature>
<dbReference type="EMBL" id="JAGKQQ010000001">
    <property type="protein sequence ID" value="MBP3959406.1"/>
    <property type="molecule type" value="Genomic_DNA"/>
</dbReference>
<dbReference type="InterPro" id="IPR051172">
    <property type="entry name" value="Chlamydia_OmcB"/>
</dbReference>
<evidence type="ECO:0000256" key="1">
    <source>
        <dbReference type="SAM" id="MobiDB-lite"/>
    </source>
</evidence>
<name>A0ABS5C099_9BACT</name>
<organism evidence="3 4">
    <name type="scientific">Gemmata palustris</name>
    <dbReference type="NCBI Taxonomy" id="2822762"/>
    <lineage>
        <taxon>Bacteria</taxon>
        <taxon>Pseudomonadati</taxon>
        <taxon>Planctomycetota</taxon>
        <taxon>Planctomycetia</taxon>
        <taxon>Gemmatales</taxon>
        <taxon>Gemmataceae</taxon>
        <taxon>Gemmata</taxon>
    </lineage>
</organism>
<protein>
    <submittedName>
        <fullName evidence="3">DUF11 domain-containing protein</fullName>
    </submittedName>
</protein>
<feature type="domain" description="DUF11" evidence="2">
    <location>
        <begin position="103"/>
        <end position="212"/>
    </location>
</feature>
<dbReference type="InterPro" id="IPR001434">
    <property type="entry name" value="OmcB-like_DUF11"/>
</dbReference>
<feature type="domain" description="DUF11" evidence="2">
    <location>
        <begin position="227"/>
        <end position="333"/>
    </location>
</feature>
<feature type="domain" description="DUF11" evidence="2">
    <location>
        <begin position="354"/>
        <end position="445"/>
    </location>
</feature>
<gene>
    <name evidence="3" type="ORF">J8F10_29535</name>
</gene>
<feature type="region of interest" description="Disordered" evidence="1">
    <location>
        <begin position="66"/>
        <end position="87"/>
    </location>
</feature>